<feature type="transmembrane region" description="Helical" evidence="2">
    <location>
        <begin position="109"/>
        <end position="131"/>
    </location>
</feature>
<dbReference type="Gene3D" id="3.40.710.10">
    <property type="entry name" value="DD-peptidase/beta-lactamase superfamily"/>
    <property type="match status" value="1"/>
</dbReference>
<evidence type="ECO:0000313" key="5">
    <source>
        <dbReference type="EMBL" id="GIN61836.1"/>
    </source>
</evidence>
<feature type="transmembrane region" description="Helical" evidence="2">
    <location>
        <begin position="167"/>
        <end position="188"/>
    </location>
</feature>
<dbReference type="SUPFAM" id="SSF56601">
    <property type="entry name" value="beta-lactamase/transpeptidase-like"/>
    <property type="match status" value="1"/>
</dbReference>
<dbReference type="PANTHER" id="PTHR34978">
    <property type="entry name" value="POSSIBLE SENSOR-TRANSDUCER PROTEIN BLAR"/>
    <property type="match status" value="1"/>
</dbReference>
<evidence type="ECO:0000256" key="1">
    <source>
        <dbReference type="ARBA" id="ARBA00011075"/>
    </source>
</evidence>
<sequence>MFLNHFMIGFIASSFSIIVILVMKKLFKNHLSAKWHYHLWYILFIVLMIPFIPLHIFNINEHFHFRTIENEIQTRSLTAQEGHKTGETFNWIEDFSVTVNQPDLSLLNVLLATIWLGGMLFFVCVTLKAWFSIRNIKKYSVQLTDRETIKVFEVCKKRLGISRNIKVVVSPHITSPMMYGLFQTYVVLPSSFQLSKKEMEHIFLHELNHYKNNDILINYFSIAFQIVYWFNPLVWLAFKKMRLDREIACDMAVLQSLESDAHRDYGYTLINFIDKGMFKRKFTLANLLNGSKEQMKKRIEQIASYSPQAKSSKWKSFFIFSFISIVIATQLPFISVFAEENNRYYNIEDKTVYEDLSKYFSGFEGSFVLYDQNKDQYRIYNEDKSSLRVSPDSTYKIYSGLIALESNIITRDSSTLTWDGKENPYPAWNMNQDLESALKNSVNWYFQQLDKENSLETIETFLKELGYGNENISGGIDSFWLESSLKISPLEQVNVLHDFYTNHFSFNEDNVNTVKDALRLEEKPGRVLSGKTGTGNVNGVNIRGWFVGYVETDDNTFFFASYIENHGNAAGSKAAEIALSILADKGIY</sequence>
<evidence type="ECO:0000313" key="6">
    <source>
        <dbReference type="Proteomes" id="UP000682111"/>
    </source>
</evidence>
<feature type="transmembrane region" description="Helical" evidence="2">
    <location>
        <begin position="6"/>
        <end position="27"/>
    </location>
</feature>
<comment type="similarity">
    <text evidence="1">Belongs to the peptidase M56 family.</text>
</comment>
<evidence type="ECO:0000259" key="3">
    <source>
        <dbReference type="Pfam" id="PF00905"/>
    </source>
</evidence>
<feature type="domain" description="Penicillin-binding protein transpeptidase" evidence="3">
    <location>
        <begin position="370"/>
        <end position="582"/>
    </location>
</feature>
<dbReference type="EMBL" id="BORC01000002">
    <property type="protein sequence ID" value="GIN61836.1"/>
    <property type="molecule type" value="Genomic_DNA"/>
</dbReference>
<dbReference type="RefSeq" id="WP_095313383.1">
    <property type="nucleotide sequence ID" value="NZ_BORC01000002.1"/>
</dbReference>
<accession>A0A920BTP6</accession>
<dbReference type="Pfam" id="PF00905">
    <property type="entry name" value="Transpeptidase"/>
    <property type="match status" value="1"/>
</dbReference>
<dbReference type="InterPro" id="IPR001460">
    <property type="entry name" value="PCN-bd_Tpept"/>
</dbReference>
<evidence type="ECO:0000256" key="2">
    <source>
        <dbReference type="SAM" id="Phobius"/>
    </source>
</evidence>
<proteinExistence type="inferred from homology"/>
<keyword evidence="2" id="KW-0472">Membrane</keyword>
<dbReference type="AlphaFoldDB" id="A0A920BTP6"/>
<keyword evidence="2" id="KW-1133">Transmembrane helix</keyword>
<comment type="caution">
    <text evidence="5">The sequence shown here is derived from an EMBL/GenBank/DDBJ whole genome shotgun (WGS) entry which is preliminary data.</text>
</comment>
<dbReference type="InterPro" id="IPR052173">
    <property type="entry name" value="Beta-lactam_resp_regulator"/>
</dbReference>
<dbReference type="GO" id="GO:0008658">
    <property type="term" value="F:penicillin binding"/>
    <property type="evidence" value="ECO:0007669"/>
    <property type="project" value="InterPro"/>
</dbReference>
<gene>
    <name evidence="5" type="primary">blaR</name>
    <name evidence="5" type="ORF">J27TS8_18290</name>
</gene>
<feature type="transmembrane region" description="Helical" evidence="2">
    <location>
        <begin position="317"/>
        <end position="338"/>
    </location>
</feature>
<name>A0A920BTP6_9BACI</name>
<feature type="domain" description="Peptidase M56" evidence="4">
    <location>
        <begin position="11"/>
        <end position="302"/>
    </location>
</feature>
<dbReference type="Pfam" id="PF05569">
    <property type="entry name" value="Peptidase_M56"/>
    <property type="match status" value="1"/>
</dbReference>
<keyword evidence="6" id="KW-1185">Reference proteome</keyword>
<dbReference type="Proteomes" id="UP000682111">
    <property type="component" value="Unassembled WGS sequence"/>
</dbReference>
<protein>
    <submittedName>
        <fullName evidence="5">BlaR1 family beta-lactam sensor/signal transducer</fullName>
    </submittedName>
</protein>
<dbReference type="PANTHER" id="PTHR34978:SF3">
    <property type="entry name" value="SLR0241 PROTEIN"/>
    <property type="match status" value="1"/>
</dbReference>
<keyword evidence="2" id="KW-0812">Transmembrane</keyword>
<dbReference type="NCBIfam" id="NF000326">
    <property type="entry name" value="blaR1_generic"/>
    <property type="match status" value="1"/>
</dbReference>
<dbReference type="InterPro" id="IPR012338">
    <property type="entry name" value="Beta-lactam/transpept-like"/>
</dbReference>
<reference evidence="5" key="1">
    <citation type="submission" date="2021-03" db="EMBL/GenBank/DDBJ databases">
        <title>Antimicrobial resistance genes in bacteria isolated from Japanese honey, and their potential for conferring macrolide and lincosamide resistance in the American foulbrood pathogen Paenibacillus larvae.</title>
        <authorList>
            <person name="Okamoto M."/>
            <person name="Kumagai M."/>
            <person name="Kanamori H."/>
            <person name="Takamatsu D."/>
        </authorList>
    </citation>
    <scope>NUCLEOTIDE SEQUENCE</scope>
    <source>
        <strain evidence="5">J27TS8</strain>
    </source>
</reference>
<feature type="transmembrane region" description="Helical" evidence="2">
    <location>
        <begin position="216"/>
        <end position="238"/>
    </location>
</feature>
<dbReference type="CDD" id="cd07341">
    <property type="entry name" value="M56_BlaR1_MecR1_like"/>
    <property type="match status" value="1"/>
</dbReference>
<evidence type="ECO:0000259" key="4">
    <source>
        <dbReference type="Pfam" id="PF05569"/>
    </source>
</evidence>
<feature type="transmembrane region" description="Helical" evidence="2">
    <location>
        <begin position="39"/>
        <end position="57"/>
    </location>
</feature>
<organism evidence="5 6">
    <name type="scientific">Robertmurraya siralis</name>
    <dbReference type="NCBI Taxonomy" id="77777"/>
    <lineage>
        <taxon>Bacteria</taxon>
        <taxon>Bacillati</taxon>
        <taxon>Bacillota</taxon>
        <taxon>Bacilli</taxon>
        <taxon>Bacillales</taxon>
        <taxon>Bacillaceae</taxon>
        <taxon>Robertmurraya</taxon>
    </lineage>
</organism>
<dbReference type="InterPro" id="IPR008756">
    <property type="entry name" value="Peptidase_M56"/>
</dbReference>